<proteinExistence type="predicted"/>
<reference evidence="7 8" key="1">
    <citation type="submission" date="2023-11" db="EMBL/GenBank/DDBJ databases">
        <title>MicrobeMod: A computational toolkit for identifying prokaryotic methylation and restriction-modification with nanopore sequencing.</title>
        <authorList>
            <person name="Crits-Christoph A."/>
            <person name="Kang S.C."/>
            <person name="Lee H."/>
            <person name="Ostrov N."/>
        </authorList>
    </citation>
    <scope>NUCLEOTIDE SEQUENCE [LARGE SCALE GENOMIC DNA]</scope>
    <source>
        <strain evidence="7 8">DSMZ 700</strain>
    </source>
</reference>
<organism evidence="7 8">
    <name type="scientific">Acidiphilium acidophilum</name>
    <name type="common">Thiobacillus acidophilus</name>
    <dbReference type="NCBI Taxonomy" id="76588"/>
    <lineage>
        <taxon>Bacteria</taxon>
        <taxon>Pseudomonadati</taxon>
        <taxon>Pseudomonadota</taxon>
        <taxon>Alphaproteobacteria</taxon>
        <taxon>Acetobacterales</taxon>
        <taxon>Acidocellaceae</taxon>
        <taxon>Acidiphilium</taxon>
    </lineage>
</organism>
<evidence type="ECO:0000313" key="7">
    <source>
        <dbReference type="EMBL" id="MDX5931930.1"/>
    </source>
</evidence>
<evidence type="ECO:0000256" key="2">
    <source>
        <dbReference type="ARBA" id="ARBA00022475"/>
    </source>
</evidence>
<dbReference type="AlphaFoldDB" id="A0AAW9DSD5"/>
<comment type="caution">
    <text evidence="7">The sequence shown here is derived from an EMBL/GenBank/DDBJ whole genome shotgun (WGS) entry which is preliminary data.</text>
</comment>
<keyword evidence="3 6" id="KW-0812">Transmembrane</keyword>
<keyword evidence="2" id="KW-1003">Cell membrane</keyword>
<evidence type="ECO:0000256" key="1">
    <source>
        <dbReference type="ARBA" id="ARBA00004651"/>
    </source>
</evidence>
<protein>
    <submittedName>
        <fullName evidence="7">ABC transporter permease</fullName>
    </submittedName>
</protein>
<dbReference type="Proteomes" id="UP001279553">
    <property type="component" value="Unassembled WGS sequence"/>
</dbReference>
<dbReference type="EMBL" id="JAWXYB010000018">
    <property type="protein sequence ID" value="MDX5931930.1"/>
    <property type="molecule type" value="Genomic_DNA"/>
</dbReference>
<accession>A0AAW9DSD5</accession>
<evidence type="ECO:0000256" key="6">
    <source>
        <dbReference type="SAM" id="Phobius"/>
    </source>
</evidence>
<dbReference type="Pfam" id="PF02653">
    <property type="entry name" value="BPD_transp_2"/>
    <property type="match status" value="1"/>
</dbReference>
<dbReference type="PANTHER" id="PTHR32196">
    <property type="entry name" value="ABC TRANSPORTER PERMEASE PROTEIN YPHD-RELATED-RELATED"/>
    <property type="match status" value="1"/>
</dbReference>
<feature type="transmembrane region" description="Helical" evidence="6">
    <location>
        <begin position="135"/>
        <end position="156"/>
    </location>
</feature>
<dbReference type="PANTHER" id="PTHR32196:SF63">
    <property type="entry name" value="INNER MEMBRANE ABC TRANSPORTER PERMEASE PROTEIN YJFF"/>
    <property type="match status" value="1"/>
</dbReference>
<evidence type="ECO:0000256" key="4">
    <source>
        <dbReference type="ARBA" id="ARBA00022989"/>
    </source>
</evidence>
<feature type="transmembrane region" description="Helical" evidence="6">
    <location>
        <begin position="176"/>
        <end position="197"/>
    </location>
</feature>
<dbReference type="CDD" id="cd06579">
    <property type="entry name" value="TM_PBP1_transp_AraH_like"/>
    <property type="match status" value="1"/>
</dbReference>
<comment type="subcellular location">
    <subcellularLocation>
        <location evidence="1">Cell membrane</location>
        <topology evidence="1">Multi-pass membrane protein</topology>
    </subcellularLocation>
</comment>
<feature type="transmembrane region" description="Helical" evidence="6">
    <location>
        <begin position="103"/>
        <end position="128"/>
    </location>
</feature>
<feature type="transmembrane region" description="Helical" evidence="6">
    <location>
        <begin position="50"/>
        <end position="72"/>
    </location>
</feature>
<evidence type="ECO:0000256" key="5">
    <source>
        <dbReference type="ARBA" id="ARBA00023136"/>
    </source>
</evidence>
<name>A0AAW9DSD5_ACIAO</name>
<dbReference type="InterPro" id="IPR001851">
    <property type="entry name" value="ABC_transp_permease"/>
</dbReference>
<feature type="transmembrane region" description="Helical" evidence="6">
    <location>
        <begin position="21"/>
        <end position="44"/>
    </location>
</feature>
<dbReference type="GO" id="GO:0005886">
    <property type="term" value="C:plasma membrane"/>
    <property type="evidence" value="ECO:0007669"/>
    <property type="project" value="UniProtKB-SubCell"/>
</dbReference>
<keyword evidence="5 6" id="KW-0472">Membrane</keyword>
<keyword evidence="4 6" id="KW-1133">Transmembrane helix</keyword>
<feature type="transmembrane region" description="Helical" evidence="6">
    <location>
        <begin position="259"/>
        <end position="276"/>
    </location>
</feature>
<feature type="transmembrane region" description="Helical" evidence="6">
    <location>
        <begin position="230"/>
        <end position="247"/>
    </location>
</feature>
<feature type="transmembrane region" description="Helical" evidence="6">
    <location>
        <begin position="283"/>
        <end position="301"/>
    </location>
</feature>
<feature type="transmembrane region" description="Helical" evidence="6">
    <location>
        <begin position="79"/>
        <end position="97"/>
    </location>
</feature>
<evidence type="ECO:0000256" key="3">
    <source>
        <dbReference type="ARBA" id="ARBA00022692"/>
    </source>
</evidence>
<sequence>MSDTPLKHPIPTLNPRAAIKLEGLPIIIVFFVLIGLFIFFAPTVFLHWPIYNSFLVTIPPMMILSLGLTLVIAAGEIDLSFPAVIALSGFLFAHVTRTYGAPWSAWIGLLAAIAGGALIGVVNGLLVAVIGIPSIIITIGTSFFWSGIATVLSGGMSYTLQRLTGSAINGIFSGTLFGIPTEAFWALGVAVAVWFILNRHRFGEHLLFIGDSREVARVVGINTVRERIKLFTLMGALGGFASVLLTLENLSYFPTQGQGILLSALAAVFIGGTSVFGGTATVIGSVFGALIIGMLDAGIVATGVAGFWVEVIVGLVFVGAVVLHIGIDDPARIRQLQRRLFTKP</sequence>
<keyword evidence="8" id="KW-1185">Reference proteome</keyword>
<dbReference type="RefSeq" id="WP_319614808.1">
    <property type="nucleotide sequence ID" value="NZ_JAWXYB010000018.1"/>
</dbReference>
<feature type="transmembrane region" description="Helical" evidence="6">
    <location>
        <begin position="307"/>
        <end position="327"/>
    </location>
</feature>
<dbReference type="GO" id="GO:0022857">
    <property type="term" value="F:transmembrane transporter activity"/>
    <property type="evidence" value="ECO:0007669"/>
    <property type="project" value="InterPro"/>
</dbReference>
<evidence type="ECO:0000313" key="8">
    <source>
        <dbReference type="Proteomes" id="UP001279553"/>
    </source>
</evidence>
<gene>
    <name evidence="7" type="ORF">SIL87_14275</name>
</gene>